<dbReference type="Gene3D" id="3.40.50.620">
    <property type="entry name" value="HUPs"/>
    <property type="match status" value="1"/>
</dbReference>
<comment type="similarity">
    <text evidence="6">Belongs to the tRNA(Ile)-lysidine synthase family.</text>
</comment>
<dbReference type="InterPro" id="IPR012094">
    <property type="entry name" value="tRNA_Ile_lys_synt"/>
</dbReference>
<evidence type="ECO:0000256" key="2">
    <source>
        <dbReference type="ARBA" id="ARBA00022694"/>
    </source>
</evidence>
<comment type="catalytic activity">
    <reaction evidence="5 6">
        <text>cytidine(34) in tRNA(Ile2) + L-lysine + ATP = lysidine(34) in tRNA(Ile2) + AMP + diphosphate + H(+)</text>
        <dbReference type="Rhea" id="RHEA:43744"/>
        <dbReference type="Rhea" id="RHEA-COMP:10625"/>
        <dbReference type="Rhea" id="RHEA-COMP:10670"/>
        <dbReference type="ChEBI" id="CHEBI:15378"/>
        <dbReference type="ChEBI" id="CHEBI:30616"/>
        <dbReference type="ChEBI" id="CHEBI:32551"/>
        <dbReference type="ChEBI" id="CHEBI:33019"/>
        <dbReference type="ChEBI" id="CHEBI:82748"/>
        <dbReference type="ChEBI" id="CHEBI:83665"/>
        <dbReference type="ChEBI" id="CHEBI:456215"/>
        <dbReference type="EC" id="6.3.4.19"/>
    </reaction>
</comment>
<comment type="function">
    <text evidence="6">Ligates lysine onto the cytidine present at position 34 of the AUA codon-specific tRNA(Ile) that contains the anticodon CAU, in an ATP-dependent manner. Cytidine is converted to lysidine, thus changing the amino acid specificity of the tRNA from methionine to isoleucine.</text>
</comment>
<sequence length="347" mass="36796">MSPRRAPPPSASEMMPVPPPDAAVARFRDDVARVAAAAFDGAAPAADARIALAVSGGADSMAMLALAVAAFPGRTVAATFDHRLRAASADEAAMVARACASLEVPHRTLAPPDAIAGSSIQMRARRARYAALSAWADAAGAAMLLTAHHADDQAETLLMRLNRGAGVAGLAAIRPWRFDGDVAVLRPLLGWRRAELRLVAQAAAMPFVDDPSNDDPRHDRTRMRALLAATPALDPVRLAASAAWLAEAEAVLARLAGRLWEERWRGPDRPFAVAEEERELRRRLVRRAIIAVRESAAITLPAFDDSTNVEPLLDALEAGRVAVQGGVKVAATPAGWQFSVAPPRRSV</sequence>
<dbReference type="InterPro" id="IPR014729">
    <property type="entry name" value="Rossmann-like_a/b/a_fold"/>
</dbReference>
<dbReference type="NCBIfam" id="TIGR02432">
    <property type="entry name" value="lysidine_TilS_N"/>
    <property type="match status" value="1"/>
</dbReference>
<name>A0A2A4I0A8_9SPHN</name>
<dbReference type="GO" id="GO:0005737">
    <property type="term" value="C:cytoplasm"/>
    <property type="evidence" value="ECO:0007669"/>
    <property type="project" value="UniProtKB-SubCell"/>
</dbReference>
<keyword evidence="4 6" id="KW-0067">ATP-binding</keyword>
<dbReference type="InterPro" id="IPR012795">
    <property type="entry name" value="tRNA_Ile_lys_synt_N"/>
</dbReference>
<evidence type="ECO:0000256" key="4">
    <source>
        <dbReference type="ARBA" id="ARBA00022840"/>
    </source>
</evidence>
<dbReference type="GO" id="GO:0005524">
    <property type="term" value="F:ATP binding"/>
    <property type="evidence" value="ECO:0007669"/>
    <property type="project" value="UniProtKB-UniRule"/>
</dbReference>
<evidence type="ECO:0000259" key="7">
    <source>
        <dbReference type="Pfam" id="PF01171"/>
    </source>
</evidence>
<feature type="binding site" evidence="6">
    <location>
        <begin position="55"/>
        <end position="60"/>
    </location>
    <ligand>
        <name>ATP</name>
        <dbReference type="ChEBI" id="CHEBI:30616"/>
    </ligand>
</feature>
<keyword evidence="3 6" id="KW-0547">Nucleotide-binding</keyword>
<keyword evidence="6" id="KW-0963">Cytoplasm</keyword>
<reference evidence="8 9" key="1">
    <citation type="submission" date="2017-09" db="EMBL/GenBank/DDBJ databases">
        <title>Sphingomonas ginsenosidimutans KACC 14949, whole genome shotgun sequence.</title>
        <authorList>
            <person name="Feng G."/>
            <person name="Zhu H."/>
        </authorList>
    </citation>
    <scope>NUCLEOTIDE SEQUENCE [LARGE SCALE GENOMIC DNA]</scope>
    <source>
        <strain evidence="8 9">KACC 14949</strain>
    </source>
</reference>
<comment type="subcellular location">
    <subcellularLocation>
        <location evidence="6">Cytoplasm</location>
    </subcellularLocation>
</comment>
<evidence type="ECO:0000256" key="5">
    <source>
        <dbReference type="ARBA" id="ARBA00048539"/>
    </source>
</evidence>
<dbReference type="AlphaFoldDB" id="A0A2A4I0A8"/>
<evidence type="ECO:0000313" key="9">
    <source>
        <dbReference type="Proteomes" id="UP000218784"/>
    </source>
</evidence>
<dbReference type="PANTHER" id="PTHR43033:SF1">
    <property type="entry name" value="TRNA(ILE)-LYSIDINE SYNTHASE-RELATED"/>
    <property type="match status" value="1"/>
</dbReference>
<comment type="domain">
    <text evidence="6">The N-terminal region contains the highly conserved SGGXDS motif, predicted to be a P-loop motif involved in ATP binding.</text>
</comment>
<dbReference type="CDD" id="cd01992">
    <property type="entry name" value="TilS_N"/>
    <property type="match status" value="1"/>
</dbReference>
<dbReference type="GO" id="GO:0032267">
    <property type="term" value="F:tRNA(Ile)-lysidine synthase activity"/>
    <property type="evidence" value="ECO:0007669"/>
    <property type="project" value="UniProtKB-EC"/>
</dbReference>
<evidence type="ECO:0000256" key="3">
    <source>
        <dbReference type="ARBA" id="ARBA00022741"/>
    </source>
</evidence>
<dbReference type="HAMAP" id="MF_01161">
    <property type="entry name" value="tRNA_Ile_lys_synt"/>
    <property type="match status" value="1"/>
</dbReference>
<evidence type="ECO:0000256" key="1">
    <source>
        <dbReference type="ARBA" id="ARBA00022598"/>
    </source>
</evidence>
<dbReference type="EMBL" id="NWVD01000001">
    <property type="protein sequence ID" value="PCG10050.1"/>
    <property type="molecule type" value="Genomic_DNA"/>
</dbReference>
<dbReference type="SUPFAM" id="SSF52402">
    <property type="entry name" value="Adenine nucleotide alpha hydrolases-like"/>
    <property type="match status" value="1"/>
</dbReference>
<keyword evidence="9" id="KW-1185">Reference proteome</keyword>
<gene>
    <name evidence="6 8" type="primary">tilS</name>
    <name evidence="8" type="ORF">COA17_00845</name>
</gene>
<proteinExistence type="inferred from homology"/>
<dbReference type="EC" id="6.3.4.19" evidence="6"/>
<dbReference type="GO" id="GO:0006400">
    <property type="term" value="P:tRNA modification"/>
    <property type="evidence" value="ECO:0007669"/>
    <property type="project" value="UniProtKB-UniRule"/>
</dbReference>
<dbReference type="PANTHER" id="PTHR43033">
    <property type="entry name" value="TRNA(ILE)-LYSIDINE SYNTHASE-RELATED"/>
    <property type="match status" value="1"/>
</dbReference>
<dbReference type="Proteomes" id="UP000218784">
    <property type="component" value="Unassembled WGS sequence"/>
</dbReference>
<feature type="domain" description="tRNA(Ile)-lysidine/2-thiocytidine synthase N-terminal" evidence="7">
    <location>
        <begin position="50"/>
        <end position="225"/>
    </location>
</feature>
<accession>A0A2A4I0A8</accession>
<dbReference type="InterPro" id="IPR011063">
    <property type="entry name" value="TilS/TtcA_N"/>
</dbReference>
<protein>
    <recommendedName>
        <fullName evidence="6">tRNA(Ile)-lysidine synthase</fullName>
        <ecNumber evidence="6">6.3.4.19</ecNumber>
    </recommendedName>
    <alternativeName>
        <fullName evidence="6">tRNA(Ile)-2-lysyl-cytidine synthase</fullName>
    </alternativeName>
    <alternativeName>
        <fullName evidence="6">tRNA(Ile)-lysidine synthetase</fullName>
    </alternativeName>
</protein>
<evidence type="ECO:0000313" key="8">
    <source>
        <dbReference type="EMBL" id="PCG10050.1"/>
    </source>
</evidence>
<evidence type="ECO:0000256" key="6">
    <source>
        <dbReference type="HAMAP-Rule" id="MF_01161"/>
    </source>
</evidence>
<organism evidence="8 9">
    <name type="scientific">Sphingomonas ginsenosidimutans</name>
    <dbReference type="NCBI Taxonomy" id="862134"/>
    <lineage>
        <taxon>Bacteria</taxon>
        <taxon>Pseudomonadati</taxon>
        <taxon>Pseudomonadota</taxon>
        <taxon>Alphaproteobacteria</taxon>
        <taxon>Sphingomonadales</taxon>
        <taxon>Sphingomonadaceae</taxon>
        <taxon>Sphingomonas</taxon>
    </lineage>
</organism>
<keyword evidence="2 6" id="KW-0819">tRNA processing</keyword>
<dbReference type="Pfam" id="PF01171">
    <property type="entry name" value="ATP_bind_3"/>
    <property type="match status" value="1"/>
</dbReference>
<comment type="caution">
    <text evidence="8">The sequence shown here is derived from an EMBL/GenBank/DDBJ whole genome shotgun (WGS) entry which is preliminary data.</text>
</comment>
<keyword evidence="1 6" id="KW-0436">Ligase</keyword>